<dbReference type="KEGG" id="gsh:117359349"/>
<evidence type="ECO:0000259" key="14">
    <source>
        <dbReference type="PROSITE" id="PS50835"/>
    </source>
</evidence>
<evidence type="ECO:0000256" key="3">
    <source>
        <dbReference type="ARBA" id="ARBA00022692"/>
    </source>
</evidence>
<keyword evidence="11" id="KW-0325">Glycoprotein</keyword>
<evidence type="ECO:0000256" key="1">
    <source>
        <dbReference type="ARBA" id="ARBA00004251"/>
    </source>
</evidence>
<keyword evidence="5" id="KW-0677">Repeat</keyword>
<evidence type="ECO:0000313" key="15">
    <source>
        <dbReference type="Proteomes" id="UP000515159"/>
    </source>
</evidence>
<evidence type="ECO:0000256" key="12">
    <source>
        <dbReference type="ARBA" id="ARBA00023319"/>
    </source>
</evidence>
<dbReference type="GO" id="GO:0016323">
    <property type="term" value="C:basolateral plasma membrane"/>
    <property type="evidence" value="ECO:0007669"/>
    <property type="project" value="TreeGrafter"/>
</dbReference>
<keyword evidence="10 16" id="KW-0675">Receptor</keyword>
<evidence type="ECO:0000256" key="13">
    <source>
        <dbReference type="SAM" id="SignalP"/>
    </source>
</evidence>
<dbReference type="InterPro" id="IPR013106">
    <property type="entry name" value="Ig_V-set"/>
</dbReference>
<proteinExistence type="predicted"/>
<reference evidence="16" key="1">
    <citation type="submission" date="2025-08" db="UniProtKB">
        <authorList>
            <consortium name="RefSeq"/>
        </authorList>
    </citation>
    <scope>IDENTIFICATION</scope>
</reference>
<gene>
    <name evidence="16" type="primary">LOC117359349</name>
</gene>
<dbReference type="InterPro" id="IPR013783">
    <property type="entry name" value="Ig-like_fold"/>
</dbReference>
<evidence type="ECO:0000256" key="4">
    <source>
        <dbReference type="ARBA" id="ARBA00022729"/>
    </source>
</evidence>
<sequence length="141" mass="15786">MDASTWISVALALLLCRSPAGALELQPADETIEKFEMKQIILRCLFTLSSDDLNKIDIDWIFLLPGGGEQSILMFSDDQIYDQQGQWKNRAYFTSKDPKSGDASMKILKLKPTDTGSYRCIVRAPPSMKSRTTTLNVLSYG</sequence>
<keyword evidence="8" id="KW-0472">Membrane</keyword>
<keyword evidence="15" id="KW-1185">Reference proteome</keyword>
<dbReference type="InterPro" id="IPR003599">
    <property type="entry name" value="Ig_sub"/>
</dbReference>
<dbReference type="OrthoDB" id="8902063at2759"/>
<feature type="domain" description="Ig-like" evidence="14">
    <location>
        <begin position="19"/>
        <end position="136"/>
    </location>
</feature>
<organism evidence="15 16">
    <name type="scientific">Geotrypetes seraphini</name>
    <name type="common">Gaboon caecilian</name>
    <name type="synonym">Caecilia seraphini</name>
    <dbReference type="NCBI Taxonomy" id="260995"/>
    <lineage>
        <taxon>Eukaryota</taxon>
        <taxon>Metazoa</taxon>
        <taxon>Chordata</taxon>
        <taxon>Craniata</taxon>
        <taxon>Vertebrata</taxon>
        <taxon>Euteleostomi</taxon>
        <taxon>Amphibia</taxon>
        <taxon>Gymnophiona</taxon>
        <taxon>Geotrypetes</taxon>
    </lineage>
</organism>
<dbReference type="InParanoid" id="A0A6P8RAK7"/>
<protein>
    <submittedName>
        <fullName evidence="16">Coxsackievirus and adenovirus receptor homolog</fullName>
    </submittedName>
</protein>
<dbReference type="GO" id="GO:0014704">
    <property type="term" value="C:intercalated disc"/>
    <property type="evidence" value="ECO:0007669"/>
    <property type="project" value="TreeGrafter"/>
</dbReference>
<feature type="signal peptide" evidence="13">
    <location>
        <begin position="1"/>
        <end position="22"/>
    </location>
</feature>
<dbReference type="Pfam" id="PF07686">
    <property type="entry name" value="V-set"/>
    <property type="match status" value="1"/>
</dbReference>
<keyword evidence="2" id="KW-1003">Cell membrane</keyword>
<dbReference type="SUPFAM" id="SSF48726">
    <property type="entry name" value="Immunoglobulin"/>
    <property type="match status" value="1"/>
</dbReference>
<evidence type="ECO:0000313" key="16">
    <source>
        <dbReference type="RefSeq" id="XP_033797848.1"/>
    </source>
</evidence>
<dbReference type="InterPro" id="IPR052307">
    <property type="entry name" value="EJ_Adhesion_Regulator"/>
</dbReference>
<dbReference type="PANTHER" id="PTHR44468">
    <property type="entry name" value="COXSACKIEVIRUS AND ADENOVIRUS RECEPTOR-RELATED"/>
    <property type="match status" value="1"/>
</dbReference>
<dbReference type="GeneID" id="117359349"/>
<name>A0A6P8RAK7_GEOSA</name>
<dbReference type="Gene3D" id="2.60.40.10">
    <property type="entry name" value="Immunoglobulins"/>
    <property type="match status" value="1"/>
</dbReference>
<evidence type="ECO:0000256" key="2">
    <source>
        <dbReference type="ARBA" id="ARBA00022475"/>
    </source>
</evidence>
<dbReference type="RefSeq" id="XP_033797848.1">
    <property type="nucleotide sequence ID" value="XM_033941957.1"/>
</dbReference>
<dbReference type="PROSITE" id="PS50835">
    <property type="entry name" value="IG_LIKE"/>
    <property type="match status" value="1"/>
</dbReference>
<evidence type="ECO:0000256" key="7">
    <source>
        <dbReference type="ARBA" id="ARBA00022989"/>
    </source>
</evidence>
<accession>A0A6P8RAK7</accession>
<dbReference type="GO" id="GO:0005923">
    <property type="term" value="C:bicellular tight junction"/>
    <property type="evidence" value="ECO:0007669"/>
    <property type="project" value="TreeGrafter"/>
</dbReference>
<evidence type="ECO:0000256" key="5">
    <source>
        <dbReference type="ARBA" id="ARBA00022737"/>
    </source>
</evidence>
<keyword evidence="7" id="KW-1133">Transmembrane helix</keyword>
<feature type="chain" id="PRO_5027641220" evidence="13">
    <location>
        <begin position="23"/>
        <end position="141"/>
    </location>
</feature>
<keyword evidence="6" id="KW-0130">Cell adhesion</keyword>
<evidence type="ECO:0000256" key="11">
    <source>
        <dbReference type="ARBA" id="ARBA00023180"/>
    </source>
</evidence>
<keyword evidence="12" id="KW-0393">Immunoglobulin domain</keyword>
<keyword evidence="9" id="KW-1015">Disulfide bond</keyword>
<evidence type="ECO:0000256" key="9">
    <source>
        <dbReference type="ARBA" id="ARBA00023157"/>
    </source>
</evidence>
<keyword evidence="4 13" id="KW-0732">Signal</keyword>
<dbReference type="AlphaFoldDB" id="A0A6P8RAK7"/>
<dbReference type="InterPro" id="IPR036179">
    <property type="entry name" value="Ig-like_dom_sf"/>
</dbReference>
<dbReference type="PANTHER" id="PTHR44468:SF3">
    <property type="entry name" value="COXSACKIEVIRUS AND ADENOVIRUS RECEPTOR"/>
    <property type="match status" value="1"/>
</dbReference>
<dbReference type="InterPro" id="IPR007110">
    <property type="entry name" value="Ig-like_dom"/>
</dbReference>
<evidence type="ECO:0000256" key="6">
    <source>
        <dbReference type="ARBA" id="ARBA00022889"/>
    </source>
</evidence>
<dbReference type="Proteomes" id="UP000515159">
    <property type="component" value="Chromosome 4"/>
</dbReference>
<dbReference type="GO" id="GO:0050839">
    <property type="term" value="F:cell adhesion molecule binding"/>
    <property type="evidence" value="ECO:0007669"/>
    <property type="project" value="TreeGrafter"/>
</dbReference>
<dbReference type="SMART" id="SM00409">
    <property type="entry name" value="IG"/>
    <property type="match status" value="1"/>
</dbReference>
<dbReference type="GO" id="GO:0034109">
    <property type="term" value="P:homotypic cell-cell adhesion"/>
    <property type="evidence" value="ECO:0007669"/>
    <property type="project" value="TreeGrafter"/>
</dbReference>
<keyword evidence="3" id="KW-0812">Transmembrane</keyword>
<evidence type="ECO:0000256" key="10">
    <source>
        <dbReference type="ARBA" id="ARBA00023170"/>
    </source>
</evidence>
<evidence type="ECO:0000256" key="8">
    <source>
        <dbReference type="ARBA" id="ARBA00023136"/>
    </source>
</evidence>
<comment type="subcellular location">
    <subcellularLocation>
        <location evidence="1">Cell membrane</location>
        <topology evidence="1">Single-pass type I membrane protein</topology>
    </subcellularLocation>
</comment>